<gene>
    <name evidence="1" type="ORF">MsAm2_14530</name>
</gene>
<evidence type="ECO:0000313" key="1">
    <source>
        <dbReference type="EMBL" id="WNY27650.1"/>
    </source>
</evidence>
<protein>
    <submittedName>
        <fullName evidence="1">Uncharacterized protein</fullName>
    </submittedName>
</protein>
<keyword evidence="2" id="KW-1185">Reference proteome</keyword>
<reference evidence="1 2" key="1">
    <citation type="submission" date="2023-07" db="EMBL/GenBank/DDBJ databases">
        <title>Closed genome sequence of Methanosarcinaceae archaeon Am2.</title>
        <authorList>
            <person name="Poehlein A."/>
            <person name="Protasov E."/>
            <person name="Platt K."/>
            <person name="Reeh H."/>
            <person name="Daniel R."/>
            <person name="Brune A."/>
        </authorList>
    </citation>
    <scope>NUCLEOTIDE SEQUENCE [LARGE SCALE GENOMIC DNA]</scope>
    <source>
        <strain evidence="1 2">Am2</strain>
    </source>
</reference>
<dbReference type="AlphaFoldDB" id="A0AA96ZW64"/>
<evidence type="ECO:0000313" key="2">
    <source>
        <dbReference type="Proteomes" id="UP001304970"/>
    </source>
</evidence>
<organism evidence="1 2">
    <name type="scientific">Methanolapillus ohkumae</name>
    <dbReference type="NCBI Taxonomy" id="3028298"/>
    <lineage>
        <taxon>Archaea</taxon>
        <taxon>Methanobacteriati</taxon>
        <taxon>Methanobacteriota</taxon>
        <taxon>Stenosarchaea group</taxon>
        <taxon>Methanomicrobia</taxon>
        <taxon>Methanosarcinales</taxon>
        <taxon>Methanosarcinaceae</taxon>
        <taxon>Methanolapillus</taxon>
    </lineage>
</organism>
<accession>A0AA96ZW64</accession>
<dbReference type="RefSeq" id="WP_338097609.1">
    <property type="nucleotide sequence ID" value="NZ_CP131061.1"/>
</dbReference>
<dbReference type="EMBL" id="CP131061">
    <property type="protein sequence ID" value="WNY27650.1"/>
    <property type="molecule type" value="Genomic_DNA"/>
</dbReference>
<proteinExistence type="predicted"/>
<dbReference type="Proteomes" id="UP001304970">
    <property type="component" value="Chromosome"/>
</dbReference>
<dbReference type="GeneID" id="89228876"/>
<name>A0AA96ZW64_9EURY</name>
<sequence>MKLNPKYIFLFVLLAIIILAGLLFLQIHGWTAIEKEWPCSLNDTGKMMFYTWGKGQNRFESMSGNEHNLEVYGCFPSFPPVYVEVSAPSSYDGTFISIVLEDVQNWWNSIQKIDQSLKGDQHFNTYLIKNKGSLFSHNVNYYGFVTIILDSQTSKDDMENIYQIVDAYAKKEGVEEIPVIFITETPSSLITDEKVCFIVSVEKHYTLSSYLKSKINH</sequence>